<feature type="region of interest" description="Disordered" evidence="3">
    <location>
        <begin position="595"/>
        <end position="644"/>
    </location>
</feature>
<keyword evidence="6" id="KW-1185">Reference proteome</keyword>
<dbReference type="GO" id="GO:0004674">
    <property type="term" value="F:protein serine/threonine kinase activity"/>
    <property type="evidence" value="ECO:0007669"/>
    <property type="project" value="UniProtKB-KW"/>
</dbReference>
<dbReference type="PANTHER" id="PTHR27001">
    <property type="entry name" value="OS01G0253100 PROTEIN"/>
    <property type="match status" value="1"/>
</dbReference>
<dbReference type="EMBL" id="KI965479">
    <property type="protein sequence ID" value="EUD65430.1"/>
    <property type="molecule type" value="Genomic_DNA"/>
</dbReference>
<evidence type="ECO:0000313" key="6">
    <source>
        <dbReference type="Proteomes" id="UP000030640"/>
    </source>
</evidence>
<feature type="compositionally biased region" description="Basic and acidic residues" evidence="3">
    <location>
        <begin position="599"/>
        <end position="609"/>
    </location>
</feature>
<feature type="region of interest" description="Disordered" evidence="3">
    <location>
        <begin position="1045"/>
        <end position="1096"/>
    </location>
</feature>
<reference evidence="5 6" key="1">
    <citation type="submission" date="2013-02" db="EMBL/GenBank/DDBJ databases">
        <title>The Genome Sequence of Plasmodium inui San Antonio 1.</title>
        <authorList>
            <consortium name="The Broad Institute Genome Sequencing Platform"/>
            <consortium name="The Broad Institute Genome Sequencing Center for Infectious Disease"/>
            <person name="Neafsey D."/>
            <person name="Cheeseman I."/>
            <person name="Volkman S."/>
            <person name="Adams J."/>
            <person name="Walker B."/>
            <person name="Young S.K."/>
            <person name="Zeng Q."/>
            <person name="Gargeya S."/>
            <person name="Fitzgerald M."/>
            <person name="Haas B."/>
            <person name="Abouelleil A."/>
            <person name="Alvarado L."/>
            <person name="Arachchi H.M."/>
            <person name="Berlin A.M."/>
            <person name="Chapman S.B."/>
            <person name="Dewar J."/>
            <person name="Goldberg J."/>
            <person name="Griggs A."/>
            <person name="Gujja S."/>
            <person name="Hansen M."/>
            <person name="Howarth C."/>
            <person name="Imamovic A."/>
            <person name="Larimer J."/>
            <person name="McCowan C."/>
            <person name="Murphy C."/>
            <person name="Neiman D."/>
            <person name="Pearson M."/>
            <person name="Priest M."/>
            <person name="Roberts A."/>
            <person name="Saif S."/>
            <person name="Shea T."/>
            <person name="Sisk P."/>
            <person name="Sykes S."/>
            <person name="Wortman J."/>
            <person name="Nusbaum C."/>
            <person name="Birren B."/>
        </authorList>
    </citation>
    <scope>NUCLEOTIDE SEQUENCE [LARGE SCALE GENOMIC DNA]</scope>
    <source>
        <strain evidence="5 6">San Antonio 1</strain>
    </source>
</reference>
<dbReference type="PROSITE" id="PS00108">
    <property type="entry name" value="PROTEIN_KINASE_ST"/>
    <property type="match status" value="1"/>
</dbReference>
<dbReference type="InterPro" id="IPR000719">
    <property type="entry name" value="Prot_kinase_dom"/>
</dbReference>
<sequence length="1556" mass="177421">MNKKFSPIKETNIEKGAIDIFKQKIERKKQNYLRFSFTKSYQNRKREENRNDEENDRAVLTNSNAVCPNCSGVCPNNDAICAKNKKVILIQTCDTHEKYILNLHDEESQSCEKDTHLEEEEEKEEKEKKKEEQKEEQKGEQKEEEKKQEKKYNHLDKKTQHKSSHKKEDNIYIPLKILSNKYDYSDIVQATNNFAEENKIAKGGNGVVYKGLLKSCISVAIKVLNKNENNGFENEVIIMSRYRHKNILSLLGYAVNPTYFYLIYEYAHFGDLRTLLFNHYYFYSIRERENVEVHFPCNVKQANPEFSPRRKIFPYGNDQLLMKKQSDLRNGMNNLRFSLLPNQHLQSTQRVPLFLSFHVRLNILIQIINVLCYLHTSSPIVYHRDLKSANILIDEKFNAKLGDFGLSFVYKNNNNVFNLTGGTPGYADPYYISTHEINEQTEIYSFGALILEMLVSKSPAVHVGKNYNCIYGTDDKCPIFCHRKKKSENEDNVFDYLVNHINMNDYKSIYAVLDHSVHFPEFLVEKLTKLSFLCLNPNIKNRPSSKLVNLILLEIQKESELYIKQKNELVQKKISCSGLKMDDYHKGEEDCAKVSMQSDGEHKKERKSQNVDGNGKVYTSEQKHNGRNTQKEGNEPNGQRYANSKGEINYDNVKEMFFKFMCAVFGGSQEHHLDQRKNIITKDEDVENKLSSNLSIEFYTTFFKTFLDVCTERSPNRQGTQDEERNEEQQIHSSPFKYNTVGNLTQMKDFFFDKLHKDIFFKNNFFNSFSLNLMNCYFAKFPGDYLQNYSSGRGLESPARGEEGGGKEATGKVTAGKVAPGKGSPIGGTTEDPQGSATNQFQLGSCANQNRFGRALNERPVGGAAPPCDANESSQQSRAPNCGLRRVGADEDVHNPFNVKRQVQVTPLGGNPTEGDGSWKGSENRSGKRSCSRSDSCGGKLSDALLSEGRNCRMRNKDANEGSTFLNQGGQPPGQAQNRKNHCCPPASINLIKNGYRARVPFQRNSHDPGGDPAQRNKPSIAMHRNNGKDKHYYQNYVDNANAVSRSSHQNQGPPDNEHPNQQNSTDYEKGNNCRDANNPMIGRNSQGRSPGISQGLCKNGTFGQAQQSGQNGIANCEDVLSLYSSPLLQNEKKPQQNGSVNKWALRRNCRESPAKVDFSVAQEQQQRQQLPGQKEQGINDKKKAMRMNVAVEEGKAAGSFGARRGGPRRGCGMVGRLSSGVSSGRGCHRGSNRDSLRDDGGMPPTRGPQENNVILISNFANYLNFDRDRSGIDSNAFEWFHKNVFELVIEENKVTSEVTFLDILYEFDIFTFKKNIILSNDPTLYGFQLGWDTSESSSTGKYSLSGKWSDYRNGENNFITDNLANEFFFEIAVYHDVVKNTHTVFLLKSNRSKHQMCNDSEIVLKKTWVSDYVGRRNDFVEKILKKSISNMLYECISRKHCLFLLQVQMRKLRQPTLCSDVSAMRREGFSYYLFEYNLRVVCNSDNCIFSNNYILYKNNIYSYTDQCNLLSLLVFSENQIMKGGGSPGKHSPITRQLVHFPLYPFFVNINLYSDR</sequence>
<feature type="region of interest" description="Disordered" evidence="3">
    <location>
        <begin position="1160"/>
        <end position="1181"/>
    </location>
</feature>
<dbReference type="Pfam" id="PF07714">
    <property type="entry name" value="PK_Tyr_Ser-Thr"/>
    <property type="match status" value="1"/>
</dbReference>
<dbReference type="SUPFAM" id="SSF56112">
    <property type="entry name" value="Protein kinase-like (PK-like)"/>
    <property type="match status" value="1"/>
</dbReference>
<feature type="region of interest" description="Disordered" evidence="3">
    <location>
        <begin position="955"/>
        <end position="982"/>
    </location>
</feature>
<dbReference type="InterPro" id="IPR008271">
    <property type="entry name" value="Ser/Thr_kinase_AS"/>
</dbReference>
<keyword evidence="5" id="KW-0723">Serine/threonine-protein kinase</keyword>
<accession>W7A181</accession>
<dbReference type="InterPro" id="IPR001245">
    <property type="entry name" value="Ser-Thr/Tyr_kinase_cat_dom"/>
</dbReference>
<feature type="region of interest" description="Disordered" evidence="3">
    <location>
        <begin position="109"/>
        <end position="166"/>
    </location>
</feature>
<evidence type="ECO:0000256" key="3">
    <source>
        <dbReference type="SAM" id="MobiDB-lite"/>
    </source>
</evidence>
<keyword evidence="5" id="KW-0418">Kinase</keyword>
<feature type="region of interest" description="Disordered" evidence="3">
    <location>
        <begin position="714"/>
        <end position="733"/>
    </location>
</feature>
<dbReference type="InterPro" id="IPR011009">
    <property type="entry name" value="Kinase-like_dom_sf"/>
</dbReference>
<feature type="compositionally biased region" description="Polar residues" evidence="3">
    <location>
        <begin position="1045"/>
        <end position="1066"/>
    </location>
</feature>
<feature type="compositionally biased region" description="Basic and acidic residues" evidence="3">
    <location>
        <begin position="1232"/>
        <end position="1241"/>
    </location>
</feature>
<organism evidence="5 6">
    <name type="scientific">Plasmodium inui San Antonio 1</name>
    <dbReference type="NCBI Taxonomy" id="1237626"/>
    <lineage>
        <taxon>Eukaryota</taxon>
        <taxon>Sar</taxon>
        <taxon>Alveolata</taxon>
        <taxon>Apicomplexa</taxon>
        <taxon>Aconoidasida</taxon>
        <taxon>Haemosporida</taxon>
        <taxon>Plasmodiidae</taxon>
        <taxon>Plasmodium</taxon>
        <taxon>Plasmodium (Plasmodium)</taxon>
    </lineage>
</organism>
<name>W7A181_9APIC</name>
<feature type="region of interest" description="Disordered" evidence="3">
    <location>
        <begin position="793"/>
        <end position="841"/>
    </location>
</feature>
<keyword evidence="5" id="KW-0808">Transferase</keyword>
<feature type="compositionally biased region" description="Basic and acidic residues" evidence="3">
    <location>
        <begin position="621"/>
        <end position="634"/>
    </location>
</feature>
<feature type="region of interest" description="Disordered" evidence="3">
    <location>
        <begin position="857"/>
        <end position="938"/>
    </location>
</feature>
<dbReference type="Gene3D" id="1.10.510.10">
    <property type="entry name" value="Transferase(Phosphotransferase) domain 1"/>
    <property type="match status" value="1"/>
</dbReference>
<feature type="domain" description="Protein kinase" evidence="4">
    <location>
        <begin position="194"/>
        <end position="563"/>
    </location>
</feature>
<dbReference type="GeneID" id="20039444"/>
<dbReference type="GO" id="GO:0005524">
    <property type="term" value="F:ATP binding"/>
    <property type="evidence" value="ECO:0007669"/>
    <property type="project" value="UniProtKB-KW"/>
</dbReference>
<feature type="compositionally biased region" description="Basic and acidic residues" evidence="3">
    <location>
        <begin position="714"/>
        <end position="730"/>
    </location>
</feature>
<keyword evidence="1" id="KW-0547">Nucleotide-binding</keyword>
<evidence type="ECO:0000259" key="4">
    <source>
        <dbReference type="PROSITE" id="PS50011"/>
    </source>
</evidence>
<dbReference type="VEuPathDB" id="PlasmoDB:C922_04170"/>
<evidence type="ECO:0000313" key="5">
    <source>
        <dbReference type="EMBL" id="EUD65430.1"/>
    </source>
</evidence>
<feature type="compositionally biased region" description="Polar residues" evidence="3">
    <location>
        <begin position="831"/>
        <end position="841"/>
    </location>
</feature>
<feature type="region of interest" description="Disordered" evidence="3">
    <location>
        <begin position="1222"/>
        <end position="1250"/>
    </location>
</feature>
<feature type="compositionally biased region" description="Basic and acidic residues" evidence="3">
    <location>
        <begin position="799"/>
        <end position="810"/>
    </location>
</feature>
<dbReference type="SMART" id="SM00220">
    <property type="entry name" value="S_TKc"/>
    <property type="match status" value="1"/>
</dbReference>
<feature type="compositionally biased region" description="Polar residues" evidence="3">
    <location>
        <begin position="1084"/>
        <end position="1093"/>
    </location>
</feature>
<evidence type="ECO:0000256" key="1">
    <source>
        <dbReference type="ARBA" id="ARBA00022741"/>
    </source>
</evidence>
<evidence type="ECO:0000256" key="2">
    <source>
        <dbReference type="ARBA" id="ARBA00022840"/>
    </source>
</evidence>
<dbReference type="PANTHER" id="PTHR27001:SF931">
    <property type="entry name" value="OS11G0664100 PROTEIN"/>
    <property type="match status" value="1"/>
</dbReference>
<feature type="region of interest" description="Disordered" evidence="3">
    <location>
        <begin position="1001"/>
        <end position="1027"/>
    </location>
</feature>
<keyword evidence="2" id="KW-0067">ATP-binding</keyword>
<dbReference type="Gene3D" id="3.30.200.20">
    <property type="entry name" value="Phosphorylase Kinase, domain 1"/>
    <property type="match status" value="1"/>
</dbReference>
<dbReference type="GO" id="GO:0005886">
    <property type="term" value="C:plasma membrane"/>
    <property type="evidence" value="ECO:0007669"/>
    <property type="project" value="TreeGrafter"/>
</dbReference>
<feature type="compositionally biased region" description="Low complexity" evidence="3">
    <location>
        <begin position="1163"/>
        <end position="1177"/>
    </location>
</feature>
<dbReference type="PROSITE" id="PS50011">
    <property type="entry name" value="PROTEIN_KINASE_DOM"/>
    <property type="match status" value="1"/>
</dbReference>
<dbReference type="RefSeq" id="XP_008817977.1">
    <property type="nucleotide sequence ID" value="XM_008819755.1"/>
</dbReference>
<proteinExistence type="predicted"/>
<dbReference type="Proteomes" id="UP000030640">
    <property type="component" value="Unassembled WGS sequence"/>
</dbReference>
<dbReference type="OrthoDB" id="1714095at2759"/>
<gene>
    <name evidence="5" type="ORF">C922_04170</name>
</gene>
<feature type="compositionally biased region" description="Basic and acidic residues" evidence="3">
    <location>
        <begin position="125"/>
        <end position="158"/>
    </location>
</feature>
<protein>
    <submittedName>
        <fullName evidence="5">Serine/threonine protein kinase</fullName>
    </submittedName>
</protein>